<dbReference type="GO" id="GO:0000324">
    <property type="term" value="C:fungal-type vacuole"/>
    <property type="evidence" value="ECO:0007669"/>
    <property type="project" value="TreeGrafter"/>
</dbReference>
<feature type="transmembrane region" description="Helical" evidence="2">
    <location>
        <begin position="307"/>
        <end position="325"/>
    </location>
</feature>
<accession>A0A6A6WJV2</accession>
<evidence type="ECO:0000256" key="2">
    <source>
        <dbReference type="SAM" id="Phobius"/>
    </source>
</evidence>
<keyword evidence="4" id="KW-1185">Reference proteome</keyword>
<dbReference type="InterPro" id="IPR037737">
    <property type="entry name" value="Srf1"/>
</dbReference>
<dbReference type="OrthoDB" id="2589563at2759"/>
<evidence type="ECO:0000313" key="3">
    <source>
        <dbReference type="EMBL" id="KAF2762207.1"/>
    </source>
</evidence>
<organism evidence="3 4">
    <name type="scientific">Pseudovirgaria hyperparasitica</name>
    <dbReference type="NCBI Taxonomy" id="470096"/>
    <lineage>
        <taxon>Eukaryota</taxon>
        <taxon>Fungi</taxon>
        <taxon>Dikarya</taxon>
        <taxon>Ascomycota</taxon>
        <taxon>Pezizomycotina</taxon>
        <taxon>Dothideomycetes</taxon>
        <taxon>Dothideomycetes incertae sedis</taxon>
        <taxon>Acrospermales</taxon>
        <taxon>Acrospermaceae</taxon>
        <taxon>Pseudovirgaria</taxon>
    </lineage>
</organism>
<dbReference type="RefSeq" id="XP_033604658.1">
    <property type="nucleotide sequence ID" value="XM_033739740.1"/>
</dbReference>
<sequence length="398" mass="44767">MATHEFNEKKNNLLSPTTTYDDNSPNRPQSGTSSNEKQTSSATRRSCSRSVSSRAHTTESAVSATAENRERQRAVRTLPPWVLSIGDDEDEDYLKPPGSSRAPCTPPSVRPASHHYTPQPKEHAAKGRAFDHEREGVPVTITTPVADHASKWTNFIQASTYGGHPREKGEVMTGPWMQQNMPDLEAPWVGEDQPLLAPEKGFWLFNPRRRKELLNKAYERLMKDPLVPALLRLWIIVNSAIALGLSGSIFHRTVLKPYDQGCPRGSSTYMAVIVDVLAIPYTLYITWDEYINKPLGLRPHGAKMRLLFMDLIFIVFDSANLSVAFESLTDPRWFCQDLDDVPSRVNPNQTCLRDDNICDRQVALTVILLLALLAWLATFTVSTLRVMDRAMAKQEPQK</sequence>
<name>A0A6A6WJV2_9PEZI</name>
<feature type="transmembrane region" description="Helical" evidence="2">
    <location>
        <begin position="269"/>
        <end position="287"/>
    </location>
</feature>
<dbReference type="EMBL" id="ML996566">
    <property type="protein sequence ID" value="KAF2762207.1"/>
    <property type="molecule type" value="Genomic_DNA"/>
</dbReference>
<dbReference type="PANTHER" id="PTHR36819">
    <property type="entry name" value="REGULATOR OF PHOSPHOLIPASE D SRF1"/>
    <property type="match status" value="1"/>
</dbReference>
<protein>
    <recommendedName>
        <fullName evidence="5">Casparian strip membrane protein domain-containing protein</fullName>
    </recommendedName>
</protein>
<evidence type="ECO:0008006" key="5">
    <source>
        <dbReference type="Google" id="ProtNLM"/>
    </source>
</evidence>
<keyword evidence="2" id="KW-1133">Transmembrane helix</keyword>
<dbReference type="GeneID" id="54480794"/>
<feature type="transmembrane region" description="Helical" evidence="2">
    <location>
        <begin position="362"/>
        <end position="384"/>
    </location>
</feature>
<feature type="compositionally biased region" description="Basic and acidic residues" evidence="1">
    <location>
        <begin position="1"/>
        <end position="11"/>
    </location>
</feature>
<feature type="compositionally biased region" description="Polar residues" evidence="1">
    <location>
        <begin position="12"/>
        <end position="39"/>
    </location>
</feature>
<proteinExistence type="predicted"/>
<gene>
    <name evidence="3" type="ORF">EJ05DRAFT_200704</name>
</gene>
<feature type="compositionally biased region" description="Low complexity" evidence="1">
    <location>
        <begin position="40"/>
        <end position="54"/>
    </location>
</feature>
<keyword evidence="2" id="KW-0812">Transmembrane</keyword>
<feature type="region of interest" description="Disordered" evidence="1">
    <location>
        <begin position="1"/>
        <end position="120"/>
    </location>
</feature>
<dbReference type="PANTHER" id="PTHR36819:SF1">
    <property type="entry name" value="REGULATOR OF PHOSPHOLIPASE D SRF1"/>
    <property type="match status" value="1"/>
</dbReference>
<dbReference type="AlphaFoldDB" id="A0A6A6WJV2"/>
<dbReference type="Proteomes" id="UP000799437">
    <property type="component" value="Unassembled WGS sequence"/>
</dbReference>
<evidence type="ECO:0000256" key="1">
    <source>
        <dbReference type="SAM" id="MobiDB-lite"/>
    </source>
</evidence>
<reference evidence="3" key="1">
    <citation type="journal article" date="2020" name="Stud. Mycol.">
        <title>101 Dothideomycetes genomes: a test case for predicting lifestyles and emergence of pathogens.</title>
        <authorList>
            <person name="Haridas S."/>
            <person name="Albert R."/>
            <person name="Binder M."/>
            <person name="Bloem J."/>
            <person name="Labutti K."/>
            <person name="Salamov A."/>
            <person name="Andreopoulos B."/>
            <person name="Baker S."/>
            <person name="Barry K."/>
            <person name="Bills G."/>
            <person name="Bluhm B."/>
            <person name="Cannon C."/>
            <person name="Castanera R."/>
            <person name="Culley D."/>
            <person name="Daum C."/>
            <person name="Ezra D."/>
            <person name="Gonzalez J."/>
            <person name="Henrissat B."/>
            <person name="Kuo A."/>
            <person name="Liang C."/>
            <person name="Lipzen A."/>
            <person name="Lutzoni F."/>
            <person name="Magnuson J."/>
            <person name="Mondo S."/>
            <person name="Nolan M."/>
            <person name="Ohm R."/>
            <person name="Pangilinan J."/>
            <person name="Park H.-J."/>
            <person name="Ramirez L."/>
            <person name="Alfaro M."/>
            <person name="Sun H."/>
            <person name="Tritt A."/>
            <person name="Yoshinaga Y."/>
            <person name="Zwiers L.-H."/>
            <person name="Turgeon B."/>
            <person name="Goodwin S."/>
            <person name="Spatafora J."/>
            <person name="Crous P."/>
            <person name="Grigoriev I."/>
        </authorList>
    </citation>
    <scope>NUCLEOTIDE SEQUENCE</scope>
    <source>
        <strain evidence="3">CBS 121739</strain>
    </source>
</reference>
<evidence type="ECO:0000313" key="4">
    <source>
        <dbReference type="Proteomes" id="UP000799437"/>
    </source>
</evidence>
<keyword evidence="2" id="KW-0472">Membrane</keyword>
<dbReference type="GO" id="GO:0071944">
    <property type="term" value="C:cell periphery"/>
    <property type="evidence" value="ECO:0007669"/>
    <property type="project" value="TreeGrafter"/>
</dbReference>
<feature type="transmembrane region" description="Helical" evidence="2">
    <location>
        <begin position="229"/>
        <end position="249"/>
    </location>
</feature>